<name>A0A813L771_POLGL</name>
<feature type="transmembrane region" description="Helical" evidence="1">
    <location>
        <begin position="73"/>
        <end position="92"/>
    </location>
</feature>
<feature type="transmembrane region" description="Helical" evidence="1">
    <location>
        <begin position="12"/>
        <end position="29"/>
    </location>
</feature>
<keyword evidence="1" id="KW-0472">Membrane</keyword>
<comment type="caution">
    <text evidence="3">The sequence shown here is derived from an EMBL/GenBank/DDBJ whole genome shotgun (WGS) entry which is preliminary data.</text>
</comment>
<dbReference type="Proteomes" id="UP000626109">
    <property type="component" value="Unassembled WGS sequence"/>
</dbReference>
<protein>
    <submittedName>
        <fullName evidence="3">Uncharacterized protein</fullName>
    </submittedName>
</protein>
<evidence type="ECO:0000313" key="2">
    <source>
        <dbReference type="EMBL" id="CAE8670558.1"/>
    </source>
</evidence>
<evidence type="ECO:0000313" key="3">
    <source>
        <dbReference type="EMBL" id="CAE8722796.1"/>
    </source>
</evidence>
<gene>
    <name evidence="2" type="ORF">PGLA2088_LOCUS17495</name>
    <name evidence="3" type="ORF">PGLA2088_LOCUS42762</name>
</gene>
<evidence type="ECO:0000313" key="4">
    <source>
        <dbReference type="Proteomes" id="UP000626109"/>
    </source>
</evidence>
<feature type="transmembrane region" description="Helical" evidence="1">
    <location>
        <begin position="36"/>
        <end position="53"/>
    </location>
</feature>
<evidence type="ECO:0000256" key="1">
    <source>
        <dbReference type="SAM" id="Phobius"/>
    </source>
</evidence>
<keyword evidence="1" id="KW-1133">Transmembrane helix</keyword>
<dbReference type="AlphaFoldDB" id="A0A813L771"/>
<feature type="non-terminal residue" evidence="3">
    <location>
        <position position="1"/>
    </location>
</feature>
<dbReference type="EMBL" id="CAJNNW010023350">
    <property type="protein sequence ID" value="CAE8670558.1"/>
    <property type="molecule type" value="Genomic_DNA"/>
</dbReference>
<organism evidence="3 4">
    <name type="scientific">Polarella glacialis</name>
    <name type="common">Dinoflagellate</name>
    <dbReference type="NCBI Taxonomy" id="89957"/>
    <lineage>
        <taxon>Eukaryota</taxon>
        <taxon>Sar</taxon>
        <taxon>Alveolata</taxon>
        <taxon>Dinophyceae</taxon>
        <taxon>Suessiales</taxon>
        <taxon>Suessiaceae</taxon>
        <taxon>Polarella</taxon>
    </lineage>
</organism>
<accession>A0A813L771</accession>
<dbReference type="EMBL" id="CAJNNW010034468">
    <property type="protein sequence ID" value="CAE8722796.1"/>
    <property type="molecule type" value="Genomic_DNA"/>
</dbReference>
<keyword evidence="1" id="KW-0812">Transmembrane</keyword>
<sequence length="164" mass="18358">VVWLDAPLNTDLVVILLPIVVVAIASQLLPMRCCYLGPLSAMAAIASIAHVVVFHHEHGGFASESATGNMVSIVLRDAVLVLVLFAVMYSSSQQCEKDSREKWMLASKERMQLEAHVSRDRVKAELARDLGLLRRAQCYFVIPLREDLRIYGARKRAFDFFGKE</sequence>
<proteinExistence type="predicted"/>
<feature type="non-terminal residue" evidence="3">
    <location>
        <position position="164"/>
    </location>
</feature>
<reference evidence="3" key="1">
    <citation type="submission" date="2021-02" db="EMBL/GenBank/DDBJ databases">
        <authorList>
            <person name="Dougan E. K."/>
            <person name="Rhodes N."/>
            <person name="Thang M."/>
            <person name="Chan C."/>
        </authorList>
    </citation>
    <scope>NUCLEOTIDE SEQUENCE</scope>
</reference>